<dbReference type="RefSeq" id="WP_220620771.1">
    <property type="nucleotide sequence ID" value="NZ_RKLR01000022.1"/>
</dbReference>
<keyword evidence="2" id="KW-1185">Reference proteome</keyword>
<sequence length="500" mass="56208">MGRTVILGLDGFHNDLLDFTPAINDLYESYPSARLESTIPPVTAPAWAGFQTGKNQGKHGIFDFVTYSENFSVSLLDGRSLDSVTFYELLSEEGYTCYLQNLPFSLPPRIEGDIMPSWLDGDGVSPQPDDLCDRLGVEKPRYPELDGSDTENVAEMRDTFRHNKDTFLSVLNQEEHDFLFHLVSVTDWLQHAAYLSLIQNPQSDVAKRAKKLLADVDEYVERVSNDLDDTDDLILLSDHGFRVFDDYFFVNDWLQESGYLKQSRHGTTFENKSKELDDTEEINVGVFGQLIRQSPFLLRAVKPVKRAIENLSGKELKAEPGIDLSESVAYCRSKDECAIRVNNDVVSESETLKEEIQRRFDDVEDIAAYLDREVYSGPHVEAAGDVILSSAKYKISRGPRGEVHSGNSVAHHGQYGILVGVGPSFHEAPSDPHLLDVAPTLLHQFSLPVPEDIDGRVLTEWLDDNTDVTYRSSNDTSYSFFSKEATDEGVEDRLENLGYL</sequence>
<dbReference type="PANTHER" id="PTHR10151">
    <property type="entry name" value="ECTONUCLEOTIDE PYROPHOSPHATASE/PHOSPHODIESTERASE"/>
    <property type="match status" value="1"/>
</dbReference>
<name>A0AAW4Q0L8_9EURY</name>
<dbReference type="Pfam" id="PF01663">
    <property type="entry name" value="Phosphodiest"/>
    <property type="match status" value="1"/>
</dbReference>
<dbReference type="Gene3D" id="3.40.720.10">
    <property type="entry name" value="Alkaline Phosphatase, subunit A"/>
    <property type="match status" value="2"/>
</dbReference>
<dbReference type="InterPro" id="IPR017850">
    <property type="entry name" value="Alkaline_phosphatase_core_sf"/>
</dbReference>
<accession>A0AAW4Q0L8</accession>
<evidence type="ECO:0000313" key="2">
    <source>
        <dbReference type="Proteomes" id="UP001430377"/>
    </source>
</evidence>
<reference evidence="1 2" key="1">
    <citation type="submission" date="2021-06" db="EMBL/GenBank/DDBJ databases">
        <title>Halomicroarcula sp. a new haloarchaeum isolated from saline soil.</title>
        <authorList>
            <person name="Duran-Viseras A."/>
            <person name="Sanchez-Porro C."/>
            <person name="Ventosa A."/>
        </authorList>
    </citation>
    <scope>NUCLEOTIDE SEQUENCE [LARGE SCALE GENOMIC DNA]</scope>
    <source>
        <strain evidence="1 2">F13</strain>
    </source>
</reference>
<dbReference type="Proteomes" id="UP001430377">
    <property type="component" value="Unassembled WGS sequence"/>
</dbReference>
<protein>
    <submittedName>
        <fullName evidence="1">Alkaline phosphatase family protein</fullName>
    </submittedName>
</protein>
<proteinExistence type="predicted"/>
<dbReference type="PANTHER" id="PTHR10151:SF120">
    <property type="entry name" value="BIS(5'-ADENOSYL)-TRIPHOSPHATASE"/>
    <property type="match status" value="1"/>
</dbReference>
<dbReference type="EMBL" id="RKLR01000022">
    <property type="protein sequence ID" value="MBX0325912.1"/>
    <property type="molecule type" value="Genomic_DNA"/>
</dbReference>
<dbReference type="GO" id="GO:0016787">
    <property type="term" value="F:hydrolase activity"/>
    <property type="evidence" value="ECO:0007669"/>
    <property type="project" value="UniProtKB-ARBA"/>
</dbReference>
<dbReference type="InterPro" id="IPR002591">
    <property type="entry name" value="Phosphodiest/P_Trfase"/>
</dbReference>
<evidence type="ECO:0000313" key="1">
    <source>
        <dbReference type="EMBL" id="MBX0325912.1"/>
    </source>
</evidence>
<comment type="caution">
    <text evidence="1">The sequence shown here is derived from an EMBL/GenBank/DDBJ whole genome shotgun (WGS) entry which is preliminary data.</text>
</comment>
<dbReference type="SUPFAM" id="SSF53649">
    <property type="entry name" value="Alkaline phosphatase-like"/>
    <property type="match status" value="1"/>
</dbReference>
<gene>
    <name evidence="1" type="ORF">EGH21_23120</name>
</gene>
<dbReference type="AlphaFoldDB" id="A0AAW4Q0L8"/>
<organism evidence="1 2">
    <name type="scientific">Haloarcula rubra</name>
    <dbReference type="NCBI Taxonomy" id="2487747"/>
    <lineage>
        <taxon>Archaea</taxon>
        <taxon>Methanobacteriati</taxon>
        <taxon>Methanobacteriota</taxon>
        <taxon>Stenosarchaea group</taxon>
        <taxon>Halobacteria</taxon>
        <taxon>Halobacteriales</taxon>
        <taxon>Haloarculaceae</taxon>
        <taxon>Haloarcula</taxon>
    </lineage>
</organism>